<proteinExistence type="predicted"/>
<evidence type="ECO:0000256" key="1">
    <source>
        <dbReference type="SAM" id="MobiDB-lite"/>
    </source>
</evidence>
<organism evidence="2 3">
    <name type="scientific">Knipowitschia caucasica</name>
    <name type="common">Caucasian dwarf goby</name>
    <name type="synonym">Pomatoschistus caucasicus</name>
    <dbReference type="NCBI Taxonomy" id="637954"/>
    <lineage>
        <taxon>Eukaryota</taxon>
        <taxon>Metazoa</taxon>
        <taxon>Chordata</taxon>
        <taxon>Craniata</taxon>
        <taxon>Vertebrata</taxon>
        <taxon>Euteleostomi</taxon>
        <taxon>Actinopterygii</taxon>
        <taxon>Neopterygii</taxon>
        <taxon>Teleostei</taxon>
        <taxon>Neoteleostei</taxon>
        <taxon>Acanthomorphata</taxon>
        <taxon>Gobiaria</taxon>
        <taxon>Gobiiformes</taxon>
        <taxon>Gobioidei</taxon>
        <taxon>Gobiidae</taxon>
        <taxon>Gobiinae</taxon>
        <taxon>Knipowitschia</taxon>
    </lineage>
</organism>
<evidence type="ECO:0000313" key="2">
    <source>
        <dbReference type="EMBL" id="CAL1599163.1"/>
    </source>
</evidence>
<feature type="region of interest" description="Disordered" evidence="1">
    <location>
        <begin position="1"/>
        <end position="47"/>
    </location>
</feature>
<feature type="compositionally biased region" description="Basic and acidic residues" evidence="1">
    <location>
        <begin position="32"/>
        <end position="46"/>
    </location>
</feature>
<dbReference type="AlphaFoldDB" id="A0AAV2LFC5"/>
<evidence type="ECO:0000313" key="3">
    <source>
        <dbReference type="Proteomes" id="UP001497482"/>
    </source>
</evidence>
<dbReference type="EMBL" id="OZ035845">
    <property type="protein sequence ID" value="CAL1599163.1"/>
    <property type="molecule type" value="Genomic_DNA"/>
</dbReference>
<gene>
    <name evidence="2" type="ORF">KC01_LOCUS27481</name>
</gene>
<accession>A0AAV2LFC5</accession>
<sequence length="159" mass="17751">MGERVSSVRRRSPNRGLRVGGHMHGKSPGGVRGERGERQREGEEPGRAQLLRLVTFAQNMICARFGVGNNLGSRPEHKHGSGWTSARSRGVTEGLVRYREDVRGHGRESGVRIEPRQADALGTSQTIQELRAKRFVRLCGFVSLLRLFNVTPSLSRRRV</sequence>
<protein>
    <submittedName>
        <fullName evidence="2">Uncharacterized protein</fullName>
    </submittedName>
</protein>
<reference evidence="2 3" key="1">
    <citation type="submission" date="2024-04" db="EMBL/GenBank/DDBJ databases">
        <authorList>
            <person name="Waldvogel A.-M."/>
            <person name="Schoenle A."/>
        </authorList>
    </citation>
    <scope>NUCLEOTIDE SEQUENCE [LARGE SCALE GENOMIC DNA]</scope>
</reference>
<dbReference type="Proteomes" id="UP001497482">
    <property type="component" value="Chromosome 23"/>
</dbReference>
<name>A0AAV2LFC5_KNICA</name>
<keyword evidence="3" id="KW-1185">Reference proteome</keyword>